<evidence type="ECO:0000313" key="3">
    <source>
        <dbReference type="Proteomes" id="UP000238274"/>
    </source>
</evidence>
<sequence length="88" mass="9318">MNTRAAIISKALILVLFASLAPTCTEPHSNAIRVKPKHANMALTTRLSISATIPSIAVATANPRVALLSRATTNAMQPNHTSPVTLYL</sequence>
<feature type="signal peptide" evidence="1">
    <location>
        <begin position="1"/>
        <end position="25"/>
    </location>
</feature>
<keyword evidence="3" id="KW-1185">Reference proteome</keyword>
<dbReference type="VEuPathDB" id="FungiDB:PSHT_14136"/>
<keyword evidence="1" id="KW-0732">Signal</keyword>
<feature type="chain" id="PRO_5015422533" evidence="1">
    <location>
        <begin position="26"/>
        <end position="88"/>
    </location>
</feature>
<reference evidence="2 3" key="1">
    <citation type="submission" date="2017-12" db="EMBL/GenBank/DDBJ databases">
        <title>Gene loss provides genomic basis for host adaptation in cereal stripe rust fungi.</title>
        <authorList>
            <person name="Xia C."/>
        </authorList>
    </citation>
    <scope>NUCLEOTIDE SEQUENCE [LARGE SCALE GENOMIC DNA]</scope>
    <source>
        <strain evidence="2 3">93TX-2</strain>
    </source>
</reference>
<reference evidence="3" key="3">
    <citation type="journal article" date="2018" name="Mol. Plant Microbe Interact.">
        <title>Genome sequence resources for the wheat stripe rust pathogen (Puccinia striiformis f. sp. tritici) and the barley stripe rust pathogen (Puccinia striiformis f. sp. hordei).</title>
        <authorList>
            <person name="Xia C."/>
            <person name="Wang M."/>
            <person name="Yin C."/>
            <person name="Cornejo O.E."/>
            <person name="Hulbert S.H."/>
            <person name="Chen X."/>
        </authorList>
    </citation>
    <scope>NUCLEOTIDE SEQUENCE [LARGE SCALE GENOMIC DNA]</scope>
    <source>
        <strain evidence="3">93TX-2</strain>
    </source>
</reference>
<dbReference type="AlphaFoldDB" id="A0A2S4ULQ2"/>
<comment type="caution">
    <text evidence="2">The sequence shown here is derived from an EMBL/GenBank/DDBJ whole genome shotgun (WGS) entry which is preliminary data.</text>
</comment>
<dbReference type="EMBL" id="PKSM01000306">
    <property type="protein sequence ID" value="POV98199.1"/>
    <property type="molecule type" value="Genomic_DNA"/>
</dbReference>
<name>A0A2S4ULQ2_9BASI</name>
<protein>
    <submittedName>
        <fullName evidence="2">Uncharacterized protein</fullName>
    </submittedName>
</protein>
<organism evidence="2 3">
    <name type="scientific">Puccinia striiformis</name>
    <dbReference type="NCBI Taxonomy" id="27350"/>
    <lineage>
        <taxon>Eukaryota</taxon>
        <taxon>Fungi</taxon>
        <taxon>Dikarya</taxon>
        <taxon>Basidiomycota</taxon>
        <taxon>Pucciniomycotina</taxon>
        <taxon>Pucciniomycetes</taxon>
        <taxon>Pucciniales</taxon>
        <taxon>Pucciniaceae</taxon>
        <taxon>Puccinia</taxon>
    </lineage>
</organism>
<evidence type="ECO:0000256" key="1">
    <source>
        <dbReference type="SAM" id="SignalP"/>
    </source>
</evidence>
<evidence type="ECO:0000313" key="2">
    <source>
        <dbReference type="EMBL" id="POV98199.1"/>
    </source>
</evidence>
<proteinExistence type="predicted"/>
<reference evidence="3" key="2">
    <citation type="journal article" date="2018" name="BMC Genomics">
        <title>Genomic insights into host adaptation between the wheat stripe rust pathogen (Puccinia striiformis f. sp. tritici) and the barley stripe rust pathogen (Puccinia striiformis f. sp. hordei).</title>
        <authorList>
            <person name="Xia C."/>
            <person name="Wang M."/>
            <person name="Yin C."/>
            <person name="Cornejo O.E."/>
            <person name="Hulbert S.H."/>
            <person name="Chen X."/>
        </authorList>
    </citation>
    <scope>NUCLEOTIDE SEQUENCE [LARGE SCALE GENOMIC DNA]</scope>
    <source>
        <strain evidence="3">93TX-2</strain>
    </source>
</reference>
<accession>A0A2S4ULQ2</accession>
<gene>
    <name evidence="2" type="ORF">PSHT_14136</name>
</gene>
<dbReference type="Proteomes" id="UP000238274">
    <property type="component" value="Unassembled WGS sequence"/>
</dbReference>